<protein>
    <submittedName>
        <fullName evidence="2">TerB family tellurite resistance protein</fullName>
    </submittedName>
</protein>
<gene>
    <name evidence="2" type="ORF">HH303_06640</name>
</gene>
<dbReference type="AlphaFoldDB" id="A0A7Y0E0D0"/>
<name>A0A7Y0E0D0_9PROT</name>
<dbReference type="RefSeq" id="WP_169624450.1">
    <property type="nucleotide sequence ID" value="NZ_JABBNT010000002.1"/>
</dbReference>
<evidence type="ECO:0000259" key="1">
    <source>
        <dbReference type="Pfam" id="PF05099"/>
    </source>
</evidence>
<dbReference type="CDD" id="cd07177">
    <property type="entry name" value="terB_like"/>
    <property type="match status" value="1"/>
</dbReference>
<accession>A0A7Y0E0D0</accession>
<evidence type="ECO:0000313" key="2">
    <source>
        <dbReference type="EMBL" id="NMM44146.1"/>
    </source>
</evidence>
<dbReference type="Gene3D" id="1.10.3680.10">
    <property type="entry name" value="TerB-like"/>
    <property type="match status" value="1"/>
</dbReference>
<sequence length="127" mass="14415">MAIPEKNSTAACLWLLMLTLDADGKRKDVEFSEIQDCLNELGPSLKDDPGRQPEALMAALNNYYSEMEKIGGASLLDVVLHQIDDLDLRQEVYVMLMRVAIADRQLHKHENMLLRDIGKAWGLKFEN</sequence>
<dbReference type="Proteomes" id="UP000539372">
    <property type="component" value="Unassembled WGS sequence"/>
</dbReference>
<dbReference type="EMBL" id="JABBNT010000002">
    <property type="protein sequence ID" value="NMM44146.1"/>
    <property type="molecule type" value="Genomic_DNA"/>
</dbReference>
<dbReference type="SUPFAM" id="SSF158682">
    <property type="entry name" value="TerB-like"/>
    <property type="match status" value="1"/>
</dbReference>
<dbReference type="Pfam" id="PF05099">
    <property type="entry name" value="TerB"/>
    <property type="match status" value="1"/>
</dbReference>
<dbReference type="InterPro" id="IPR029024">
    <property type="entry name" value="TerB-like"/>
</dbReference>
<organism evidence="2 3">
    <name type="scientific">Pacificispira spongiicola</name>
    <dbReference type="NCBI Taxonomy" id="2729598"/>
    <lineage>
        <taxon>Bacteria</taxon>
        <taxon>Pseudomonadati</taxon>
        <taxon>Pseudomonadota</taxon>
        <taxon>Alphaproteobacteria</taxon>
        <taxon>Rhodospirillales</taxon>
        <taxon>Rhodospirillaceae</taxon>
        <taxon>Pacificispira</taxon>
    </lineage>
</organism>
<proteinExistence type="predicted"/>
<feature type="domain" description="Co-chaperone DjlA N-terminal" evidence="1">
    <location>
        <begin position="11"/>
        <end position="124"/>
    </location>
</feature>
<dbReference type="InterPro" id="IPR007791">
    <property type="entry name" value="DjlA_N"/>
</dbReference>
<keyword evidence="3" id="KW-1185">Reference proteome</keyword>
<comment type="caution">
    <text evidence="2">The sequence shown here is derived from an EMBL/GenBank/DDBJ whole genome shotgun (WGS) entry which is preliminary data.</text>
</comment>
<reference evidence="2 3" key="1">
    <citation type="submission" date="2020-04" db="EMBL/GenBank/DDBJ databases">
        <title>Rhodospirillaceae bacterium KN72 isolated from deep sea.</title>
        <authorList>
            <person name="Zhang D.-C."/>
        </authorList>
    </citation>
    <scope>NUCLEOTIDE SEQUENCE [LARGE SCALE GENOMIC DNA]</scope>
    <source>
        <strain evidence="2 3">KN72</strain>
    </source>
</reference>
<evidence type="ECO:0000313" key="3">
    <source>
        <dbReference type="Proteomes" id="UP000539372"/>
    </source>
</evidence>